<keyword evidence="3" id="KW-0274">FAD</keyword>
<dbReference type="Gene3D" id="3.30.465.10">
    <property type="match status" value="1"/>
</dbReference>
<evidence type="ECO:0000256" key="1">
    <source>
        <dbReference type="ARBA" id="ARBA00005466"/>
    </source>
</evidence>
<organism evidence="6 7">
    <name type="scientific">Apiospora rasikravindrae</name>
    <dbReference type="NCBI Taxonomy" id="990691"/>
    <lineage>
        <taxon>Eukaryota</taxon>
        <taxon>Fungi</taxon>
        <taxon>Dikarya</taxon>
        <taxon>Ascomycota</taxon>
        <taxon>Pezizomycotina</taxon>
        <taxon>Sordariomycetes</taxon>
        <taxon>Xylariomycetidae</taxon>
        <taxon>Amphisphaeriales</taxon>
        <taxon>Apiosporaceae</taxon>
        <taxon>Apiospora</taxon>
    </lineage>
</organism>
<dbReference type="PROSITE" id="PS51387">
    <property type="entry name" value="FAD_PCMH"/>
    <property type="match status" value="1"/>
</dbReference>
<evidence type="ECO:0000256" key="4">
    <source>
        <dbReference type="ARBA" id="ARBA00023002"/>
    </source>
</evidence>
<evidence type="ECO:0000256" key="2">
    <source>
        <dbReference type="ARBA" id="ARBA00022630"/>
    </source>
</evidence>
<reference evidence="6 7" key="1">
    <citation type="submission" date="2023-01" db="EMBL/GenBank/DDBJ databases">
        <title>Analysis of 21 Apiospora genomes using comparative genomics revels a genus with tremendous synthesis potential of carbohydrate active enzymes and secondary metabolites.</title>
        <authorList>
            <person name="Sorensen T."/>
        </authorList>
    </citation>
    <scope>NUCLEOTIDE SEQUENCE [LARGE SCALE GENOMIC DNA]</scope>
    <source>
        <strain evidence="6 7">CBS 33761</strain>
    </source>
</reference>
<protein>
    <recommendedName>
        <fullName evidence="5">FAD-binding PCMH-type domain-containing protein</fullName>
    </recommendedName>
</protein>
<dbReference type="PANTHER" id="PTHR42973:SF22">
    <property type="entry name" value="FAD-BINDING PCMH-TYPE DOMAIN-CONTAINING PROTEIN-RELATED"/>
    <property type="match status" value="1"/>
</dbReference>
<dbReference type="InterPro" id="IPR016169">
    <property type="entry name" value="FAD-bd_PCMH_sub2"/>
</dbReference>
<comment type="similarity">
    <text evidence="1">Belongs to the oxygen-dependent FAD-linked oxidoreductase family.</text>
</comment>
<feature type="domain" description="FAD-binding PCMH-type" evidence="5">
    <location>
        <begin position="47"/>
        <end position="224"/>
    </location>
</feature>
<sequence>IGSGHRFDTDSCGSAWSLHRFSGRVFLSPGQLPYDSSLTSYWSRQEAELHPSCIVTPSNRDEVSLAIKELSIGSNSFPGRCNFAVRSGGHTAWAGAANIEAGIVIDLQKLSQVTISANKRTVEVGPGNRWGNVYSILDPHGLTVAGGRLATVGVGGLVTGGGFSHFSPHYGFVCDTVDNFEVVLASGEIVNANAESNSDLWRALRGGSNNFGIVTAFTMRSFTQSDYWGGSVISDSSHIDELFQAFESFTGSPDYDPYATNILNLIWQPTTDSWMTLQSPSYTKRESNPPALENFTSIPSLVNTMRISNSTDFANELYSAPGQWELMITATFQNSLSMMRAIHAIEVQTVPALRNVSGLQWSLALQPQPVAMFKASAKAGGNSLGLDDSDGNLFNVLLTVTWVNKKDDPLVELQTRSMFEQFEAEAKRLGVTDPYLYLNYAAAWQDPISGYGDNNKAFLQEVSRKYDPQGLFQKSVPGGFKLFDQVRR</sequence>
<comment type="caution">
    <text evidence="6">The sequence shown here is derived from an EMBL/GenBank/DDBJ whole genome shotgun (WGS) entry which is preliminary data.</text>
</comment>
<dbReference type="InterPro" id="IPR036318">
    <property type="entry name" value="FAD-bd_PCMH-like_sf"/>
</dbReference>
<proteinExistence type="inferred from homology"/>
<dbReference type="SUPFAM" id="SSF56176">
    <property type="entry name" value="FAD-binding/transporter-associated domain-like"/>
    <property type="match status" value="1"/>
</dbReference>
<dbReference type="PANTHER" id="PTHR42973">
    <property type="entry name" value="BINDING OXIDOREDUCTASE, PUTATIVE (AFU_ORTHOLOGUE AFUA_1G17690)-RELATED"/>
    <property type="match status" value="1"/>
</dbReference>
<evidence type="ECO:0000259" key="5">
    <source>
        <dbReference type="PROSITE" id="PS51387"/>
    </source>
</evidence>
<dbReference type="InterPro" id="IPR006094">
    <property type="entry name" value="Oxid_FAD_bind_N"/>
</dbReference>
<keyword evidence="2" id="KW-0285">Flavoprotein</keyword>
<gene>
    <name evidence="6" type="ORF">PG993_014771</name>
</gene>
<dbReference type="InterPro" id="IPR016166">
    <property type="entry name" value="FAD-bd_PCMH"/>
</dbReference>
<feature type="non-terminal residue" evidence="6">
    <location>
        <position position="1"/>
    </location>
</feature>
<name>A0ABR1RP31_9PEZI</name>
<dbReference type="EMBL" id="JAQQWK010000014">
    <property type="protein sequence ID" value="KAK8016582.1"/>
    <property type="molecule type" value="Genomic_DNA"/>
</dbReference>
<accession>A0ABR1RP31</accession>
<dbReference type="Proteomes" id="UP001444661">
    <property type="component" value="Unassembled WGS sequence"/>
</dbReference>
<evidence type="ECO:0000313" key="6">
    <source>
        <dbReference type="EMBL" id="KAK8016582.1"/>
    </source>
</evidence>
<keyword evidence="7" id="KW-1185">Reference proteome</keyword>
<keyword evidence="4" id="KW-0560">Oxidoreductase</keyword>
<dbReference type="Pfam" id="PF01565">
    <property type="entry name" value="FAD_binding_4"/>
    <property type="match status" value="1"/>
</dbReference>
<dbReference type="InterPro" id="IPR050416">
    <property type="entry name" value="FAD-linked_Oxidoreductase"/>
</dbReference>
<evidence type="ECO:0000256" key="3">
    <source>
        <dbReference type="ARBA" id="ARBA00022827"/>
    </source>
</evidence>
<evidence type="ECO:0000313" key="7">
    <source>
        <dbReference type="Proteomes" id="UP001444661"/>
    </source>
</evidence>